<dbReference type="InterPro" id="IPR050578">
    <property type="entry name" value="MARVEL-CKLF_proteins"/>
</dbReference>
<evidence type="ECO:0000313" key="11">
    <source>
        <dbReference type="Proteomes" id="UP000694910"/>
    </source>
</evidence>
<dbReference type="RefSeq" id="XP_014635333.1">
    <property type="nucleotide sequence ID" value="XM_014779847.1"/>
</dbReference>
<proteinExistence type="inferred from homology"/>
<sequence length="144" mass="15902">MGPCPSPGCFAHSCLGIIQHCQLFLWDLVLGGLVWILIALSQVPLPLFQGWVVFVSMFCFISTTALLFVYITGAHGKKASWETLETVYHSLATLFYLSASILEGLATNIVDYEVDFTNEQYLENIIATVSLPVNLPMFTAPTTH</sequence>
<feature type="transmembrane region" description="Helical" evidence="9">
    <location>
        <begin position="51"/>
        <end position="71"/>
    </location>
</feature>
<evidence type="ECO:0000256" key="1">
    <source>
        <dbReference type="ARBA" id="ARBA00004141"/>
    </source>
</evidence>
<keyword evidence="5" id="KW-0449">Lipoprotein</keyword>
<evidence type="ECO:0000313" key="12">
    <source>
        <dbReference type="RefSeq" id="XP_014635333.1"/>
    </source>
</evidence>
<dbReference type="InterPro" id="IPR013295">
    <property type="entry name" value="MAL"/>
</dbReference>
<feature type="transmembrane region" description="Helical" evidence="9">
    <location>
        <begin position="23"/>
        <end position="45"/>
    </location>
</feature>
<reference evidence="12" key="1">
    <citation type="submission" date="2025-08" db="UniProtKB">
        <authorList>
            <consortium name="RefSeq"/>
        </authorList>
    </citation>
    <scope>IDENTIFICATION</scope>
</reference>
<dbReference type="Proteomes" id="UP000694910">
    <property type="component" value="Unplaced"/>
</dbReference>
<keyword evidence="3 9" id="KW-1133">Transmembrane helix</keyword>
<evidence type="ECO:0000256" key="9">
    <source>
        <dbReference type="SAM" id="Phobius"/>
    </source>
</evidence>
<dbReference type="PANTHER" id="PTHR22776">
    <property type="entry name" value="MARVEL-CONTAINING POTENTIAL LIPID RAFT-ASSOCIATED PROTEIN"/>
    <property type="match status" value="1"/>
</dbReference>
<organism evidence="11 12">
    <name type="scientific">Ceratotherium simum simum</name>
    <name type="common">Southern white rhinoceros</name>
    <dbReference type="NCBI Taxonomy" id="73337"/>
    <lineage>
        <taxon>Eukaryota</taxon>
        <taxon>Metazoa</taxon>
        <taxon>Chordata</taxon>
        <taxon>Craniata</taxon>
        <taxon>Vertebrata</taxon>
        <taxon>Euteleostomi</taxon>
        <taxon>Mammalia</taxon>
        <taxon>Eutheria</taxon>
        <taxon>Laurasiatheria</taxon>
        <taxon>Perissodactyla</taxon>
        <taxon>Rhinocerotidae</taxon>
        <taxon>Ceratotherium</taxon>
    </lineage>
</organism>
<keyword evidence="4 8" id="KW-0472">Membrane</keyword>
<dbReference type="PRINTS" id="PR01884">
    <property type="entry name" value="MALPROTEIN"/>
</dbReference>
<evidence type="ECO:0000259" key="10">
    <source>
        <dbReference type="PROSITE" id="PS51225"/>
    </source>
</evidence>
<gene>
    <name evidence="12" type="primary">LOC101406522</name>
</gene>
<evidence type="ECO:0000256" key="3">
    <source>
        <dbReference type="ARBA" id="ARBA00022989"/>
    </source>
</evidence>
<dbReference type="PANTHER" id="PTHR22776:SF12">
    <property type="entry name" value="MYELIN AND LYMPHOCYTE PROTEIN"/>
    <property type="match status" value="1"/>
</dbReference>
<name>A0ABM1C702_CERSS</name>
<evidence type="ECO:0000256" key="2">
    <source>
        <dbReference type="ARBA" id="ARBA00022692"/>
    </source>
</evidence>
<evidence type="ECO:0000256" key="6">
    <source>
        <dbReference type="ARBA" id="ARBA00034721"/>
    </source>
</evidence>
<dbReference type="GeneID" id="101406522"/>
<feature type="domain" description="MARVEL" evidence="10">
    <location>
        <begin position="15"/>
        <end position="144"/>
    </location>
</feature>
<evidence type="ECO:0000256" key="5">
    <source>
        <dbReference type="ARBA" id="ARBA00023288"/>
    </source>
</evidence>
<accession>A0ABM1C702</accession>
<dbReference type="InterPro" id="IPR008253">
    <property type="entry name" value="Marvel"/>
</dbReference>
<comment type="similarity">
    <text evidence="6">Belongs to the MAL family.</text>
</comment>
<dbReference type="Pfam" id="PF01284">
    <property type="entry name" value="MARVEL"/>
    <property type="match status" value="1"/>
</dbReference>
<evidence type="ECO:0000256" key="4">
    <source>
        <dbReference type="ARBA" id="ARBA00023136"/>
    </source>
</evidence>
<protein>
    <recommendedName>
        <fullName evidence="7">Myelin and lymphocyte protein</fullName>
    </recommendedName>
</protein>
<keyword evidence="11" id="KW-1185">Reference proteome</keyword>
<comment type="subcellular location">
    <subcellularLocation>
        <location evidence="1">Membrane</location>
        <topology evidence="1">Multi-pass membrane protein</topology>
    </subcellularLocation>
</comment>
<evidence type="ECO:0000256" key="7">
    <source>
        <dbReference type="ARBA" id="ARBA00039981"/>
    </source>
</evidence>
<keyword evidence="2 8" id="KW-0812">Transmembrane</keyword>
<evidence type="ECO:0000256" key="8">
    <source>
        <dbReference type="PROSITE-ProRule" id="PRU00581"/>
    </source>
</evidence>
<dbReference type="PROSITE" id="PS51225">
    <property type="entry name" value="MARVEL"/>
    <property type="match status" value="1"/>
</dbReference>